<evidence type="ECO:0000259" key="4">
    <source>
        <dbReference type="Pfam" id="PF13458"/>
    </source>
</evidence>
<gene>
    <name evidence="5" type="ORF">BN940_14841</name>
</gene>
<dbReference type="Proteomes" id="UP000019805">
    <property type="component" value="Chromosome"/>
</dbReference>
<dbReference type="EMBL" id="HG916765">
    <property type="protein sequence ID" value="CDM25413.1"/>
    <property type="molecule type" value="Genomic_DNA"/>
</dbReference>
<dbReference type="InterPro" id="IPR051010">
    <property type="entry name" value="BCAA_transport"/>
</dbReference>
<dbReference type="KEGG" id="cdn:BN940_14841"/>
<keyword evidence="2 3" id="KW-0732">Signal</keyword>
<evidence type="ECO:0000313" key="5">
    <source>
        <dbReference type="EMBL" id="CDM25413.1"/>
    </source>
</evidence>
<reference evidence="5 6" key="1">
    <citation type="journal article" date="2014" name="BMC Microbiol.">
        <title>The oxygen-independent metabolism of cyclic monoterpenes in Castellaniella defragrans 65Phen.</title>
        <authorList>
            <person name="Petasch J."/>
            <person name="Disch E.M."/>
            <person name="Markert S."/>
            <person name="Becher D."/>
            <person name="Schweder T."/>
            <person name="Huttel B."/>
            <person name="Reinhardt R."/>
            <person name="Harder J."/>
        </authorList>
    </citation>
    <scope>NUCLEOTIDE SEQUENCE [LARGE SCALE GENOMIC DNA]</scope>
    <source>
        <strain evidence="5">65Phen</strain>
    </source>
</reference>
<dbReference type="CDD" id="cd06349">
    <property type="entry name" value="PBP1_ABC_HAAT-like"/>
    <property type="match status" value="1"/>
</dbReference>
<dbReference type="HOGENOM" id="CLU_027128_6_2_4"/>
<dbReference type="OrthoDB" id="9783240at2"/>
<feature type="signal peptide" evidence="3">
    <location>
        <begin position="1"/>
        <end position="28"/>
    </location>
</feature>
<feature type="chain" id="PRO_5004914303" evidence="3">
    <location>
        <begin position="29"/>
        <end position="377"/>
    </location>
</feature>
<evidence type="ECO:0000313" key="6">
    <source>
        <dbReference type="Proteomes" id="UP000019805"/>
    </source>
</evidence>
<dbReference type="PANTHER" id="PTHR30483:SF6">
    <property type="entry name" value="PERIPLASMIC BINDING PROTEIN OF ABC TRANSPORTER FOR NATURAL AMINO ACIDS"/>
    <property type="match status" value="1"/>
</dbReference>
<dbReference type="Gene3D" id="3.40.50.2300">
    <property type="match status" value="2"/>
</dbReference>
<dbReference type="eggNOG" id="COG0683">
    <property type="taxonomic scope" value="Bacteria"/>
</dbReference>
<dbReference type="PANTHER" id="PTHR30483">
    <property type="entry name" value="LEUCINE-SPECIFIC-BINDING PROTEIN"/>
    <property type="match status" value="1"/>
</dbReference>
<evidence type="ECO:0000256" key="1">
    <source>
        <dbReference type="ARBA" id="ARBA00010062"/>
    </source>
</evidence>
<dbReference type="Pfam" id="PF13458">
    <property type="entry name" value="Peripla_BP_6"/>
    <property type="match status" value="1"/>
</dbReference>
<dbReference type="RefSeq" id="WP_043684107.1">
    <property type="nucleotide sequence ID" value="NZ_HG916765.1"/>
</dbReference>
<dbReference type="InterPro" id="IPR028081">
    <property type="entry name" value="Leu-bd"/>
</dbReference>
<comment type="similarity">
    <text evidence="1">Belongs to the leucine-binding protein family.</text>
</comment>
<evidence type="ECO:0000256" key="3">
    <source>
        <dbReference type="SAM" id="SignalP"/>
    </source>
</evidence>
<dbReference type="STRING" id="1437824.BN940_14841"/>
<keyword evidence="6" id="KW-1185">Reference proteome</keyword>
<dbReference type="AlphaFoldDB" id="W8X033"/>
<evidence type="ECO:0000256" key="2">
    <source>
        <dbReference type="ARBA" id="ARBA00022729"/>
    </source>
</evidence>
<organism evidence="5 6">
    <name type="scientific">Castellaniella defragrans (strain DSM 12143 / CCUG 39792 / 65Phen)</name>
    <name type="common">Alcaligenes defragrans</name>
    <dbReference type="NCBI Taxonomy" id="1437824"/>
    <lineage>
        <taxon>Bacteria</taxon>
        <taxon>Pseudomonadati</taxon>
        <taxon>Pseudomonadota</taxon>
        <taxon>Betaproteobacteria</taxon>
        <taxon>Burkholderiales</taxon>
        <taxon>Alcaligenaceae</taxon>
        <taxon>Castellaniella</taxon>
    </lineage>
</organism>
<accession>W8X033</accession>
<dbReference type="InterPro" id="IPR028082">
    <property type="entry name" value="Peripla_BP_I"/>
</dbReference>
<name>W8X033_CASD6</name>
<dbReference type="SUPFAM" id="SSF53822">
    <property type="entry name" value="Periplasmic binding protein-like I"/>
    <property type="match status" value="1"/>
</dbReference>
<proteinExistence type="inferred from homology"/>
<feature type="domain" description="Leucine-binding protein" evidence="4">
    <location>
        <begin position="34"/>
        <end position="363"/>
    </location>
</feature>
<sequence length="377" mass="40392">MAHHRIFRILAVAAVVAPTAFLAAPAAAADGVAKIGVFLPLTGENAENGQQIRKAVELYVNEYNQQKHAHKIELLVRDDRGEPKTATNIAREFAQDKDLIAAVGSFTSTAAMAAAPILDKAGIPQISPTSSHPDFTGLAKYAFRGTPTQSIEADRIADYVADKLGGKTAAIVYRQDDWGNSAAKVFRKSFEAKGGTIVAAEAVAPDTRDLRTLVTVLKEKNPDSVYVALHYASAAVLAQRMKAAGWNPKVITSTALYTHQLVELAGNDAVENWHVPAFFFAESKEPVVQNFVAAYKKAYDQTPNAFGAVGYDSIAMIGTALDDVPGSGTEGRKALGDKLFEVQVRGTTGQMKFDANGDIDKTITWLEIKGGKFVQAP</sequence>
<protein>
    <submittedName>
        <fullName evidence="5">Branched-chain amino acid ABC transporter, amino acid-binding protein</fullName>
    </submittedName>
</protein>